<dbReference type="Proteomes" id="UP000028826">
    <property type="component" value="Unassembled WGS sequence"/>
</dbReference>
<proteinExistence type="inferred from homology"/>
<keyword evidence="8" id="KW-1185">Reference proteome</keyword>
<dbReference type="EC" id="2.3.1.266" evidence="5"/>
<dbReference type="InterPro" id="IPR050680">
    <property type="entry name" value="YpeA/RimI_acetyltransf"/>
</dbReference>
<comment type="catalytic activity">
    <reaction evidence="5">
        <text>N-terminal L-alanyl-[ribosomal protein bS18] + acetyl-CoA = N-terminal N(alpha)-acetyl-L-alanyl-[ribosomal protein bS18] + CoA + H(+)</text>
        <dbReference type="Rhea" id="RHEA:43756"/>
        <dbReference type="Rhea" id="RHEA-COMP:10676"/>
        <dbReference type="Rhea" id="RHEA-COMP:10677"/>
        <dbReference type="ChEBI" id="CHEBI:15378"/>
        <dbReference type="ChEBI" id="CHEBI:57287"/>
        <dbReference type="ChEBI" id="CHEBI:57288"/>
        <dbReference type="ChEBI" id="CHEBI:64718"/>
        <dbReference type="ChEBI" id="CHEBI:83683"/>
        <dbReference type="EC" id="2.3.1.266"/>
    </reaction>
</comment>
<comment type="subcellular location">
    <subcellularLocation>
        <location evidence="5">Cytoplasm</location>
    </subcellularLocation>
</comment>
<dbReference type="PANTHER" id="PTHR43420">
    <property type="entry name" value="ACETYLTRANSFERASE"/>
    <property type="match status" value="1"/>
</dbReference>
<reference evidence="7 8" key="1">
    <citation type="submission" date="2014-03" db="EMBL/GenBank/DDBJ databases">
        <title>Genome of Haematobacter massiliensis CCUG 47968.</title>
        <authorList>
            <person name="Wang D."/>
            <person name="Wang G."/>
        </authorList>
    </citation>
    <scope>NUCLEOTIDE SEQUENCE [LARGE SCALE GENOMIC DNA]</scope>
    <source>
        <strain evidence="7 8">CCUG 47968</strain>
    </source>
</reference>
<keyword evidence="3 7" id="KW-0808">Transferase</keyword>
<evidence type="ECO:0000256" key="2">
    <source>
        <dbReference type="ARBA" id="ARBA00022490"/>
    </source>
</evidence>
<comment type="function">
    <text evidence="5">Acetylates the N-terminal alanine of ribosomal protein bS18.</text>
</comment>
<dbReference type="InterPro" id="IPR000182">
    <property type="entry name" value="GNAT_dom"/>
</dbReference>
<sequence>MNSGELARLHAASFITPRPWSEREMVEILAGRGVFLLTAEAAFLIGRVIADEAELLTLAVSPDLRRQGTGRRLVEGFAAEAARRGAASAFLEVAADNAAARALYAATGFQEAGYRKGYYATPDGGSIDAVVMTRALSPS</sequence>
<dbReference type="GO" id="GO:0008999">
    <property type="term" value="F:protein-N-terminal-alanine acetyltransferase activity"/>
    <property type="evidence" value="ECO:0007669"/>
    <property type="project" value="UniProtKB-EC"/>
</dbReference>
<gene>
    <name evidence="7" type="ORF">CN97_11965</name>
</gene>
<keyword evidence="4" id="KW-0012">Acyltransferase</keyword>
<evidence type="ECO:0000313" key="8">
    <source>
        <dbReference type="Proteomes" id="UP000028826"/>
    </source>
</evidence>
<dbReference type="STRING" id="195105.CN97_11965"/>
<evidence type="ECO:0000256" key="3">
    <source>
        <dbReference type="ARBA" id="ARBA00022679"/>
    </source>
</evidence>
<evidence type="ECO:0000313" key="7">
    <source>
        <dbReference type="EMBL" id="KFI30306.1"/>
    </source>
</evidence>
<evidence type="ECO:0000259" key="6">
    <source>
        <dbReference type="PROSITE" id="PS51186"/>
    </source>
</evidence>
<dbReference type="InterPro" id="IPR006464">
    <property type="entry name" value="AcTrfase_RimI/Ard1"/>
</dbReference>
<dbReference type="NCBIfam" id="TIGR01575">
    <property type="entry name" value="rimI"/>
    <property type="match status" value="1"/>
</dbReference>
<evidence type="ECO:0000256" key="4">
    <source>
        <dbReference type="ARBA" id="ARBA00023315"/>
    </source>
</evidence>
<protein>
    <recommendedName>
        <fullName evidence="5">[Ribosomal protein bS18]-alanine N-acetyltransferase</fullName>
        <ecNumber evidence="5">2.3.1.266</ecNumber>
    </recommendedName>
</protein>
<dbReference type="PANTHER" id="PTHR43420:SF12">
    <property type="entry name" value="N-ACETYLTRANSFERASE DOMAIN-CONTAINING PROTEIN"/>
    <property type="match status" value="1"/>
</dbReference>
<dbReference type="SUPFAM" id="SSF55729">
    <property type="entry name" value="Acyl-CoA N-acyltransferases (Nat)"/>
    <property type="match status" value="1"/>
</dbReference>
<dbReference type="GO" id="GO:0005737">
    <property type="term" value="C:cytoplasm"/>
    <property type="evidence" value="ECO:0007669"/>
    <property type="project" value="UniProtKB-SubCell"/>
</dbReference>
<comment type="caution">
    <text evidence="7">The sequence shown here is derived from an EMBL/GenBank/DDBJ whole genome shotgun (WGS) entry which is preliminary data.</text>
</comment>
<dbReference type="eggNOG" id="COG0456">
    <property type="taxonomic scope" value="Bacteria"/>
</dbReference>
<evidence type="ECO:0000256" key="5">
    <source>
        <dbReference type="RuleBase" id="RU363094"/>
    </source>
</evidence>
<keyword evidence="2 5" id="KW-0963">Cytoplasm</keyword>
<dbReference type="InterPro" id="IPR016181">
    <property type="entry name" value="Acyl_CoA_acyltransferase"/>
</dbReference>
<accession>A0A086Y7Q6</accession>
<dbReference type="Gene3D" id="3.40.630.30">
    <property type="match status" value="1"/>
</dbReference>
<organism evidence="7 8">
    <name type="scientific">Haematobacter massiliensis</name>
    <dbReference type="NCBI Taxonomy" id="195105"/>
    <lineage>
        <taxon>Bacteria</taxon>
        <taxon>Pseudomonadati</taxon>
        <taxon>Pseudomonadota</taxon>
        <taxon>Alphaproteobacteria</taxon>
        <taxon>Rhodobacterales</taxon>
        <taxon>Paracoccaceae</taxon>
        <taxon>Haematobacter</taxon>
    </lineage>
</organism>
<feature type="domain" description="N-acetyltransferase" evidence="6">
    <location>
        <begin position="1"/>
        <end position="137"/>
    </location>
</feature>
<evidence type="ECO:0000256" key="1">
    <source>
        <dbReference type="ARBA" id="ARBA00005395"/>
    </source>
</evidence>
<dbReference type="AlphaFoldDB" id="A0A086Y7Q6"/>
<dbReference type="Pfam" id="PF00583">
    <property type="entry name" value="Acetyltransf_1"/>
    <property type="match status" value="1"/>
</dbReference>
<dbReference type="CDD" id="cd04301">
    <property type="entry name" value="NAT_SF"/>
    <property type="match status" value="1"/>
</dbReference>
<comment type="similarity">
    <text evidence="1 5">Belongs to the acetyltransferase family. RimI subfamily.</text>
</comment>
<dbReference type="PROSITE" id="PS51186">
    <property type="entry name" value="GNAT"/>
    <property type="match status" value="1"/>
</dbReference>
<name>A0A086Y7Q6_9RHOB</name>
<dbReference type="EMBL" id="JGYG01000003">
    <property type="protein sequence ID" value="KFI30306.1"/>
    <property type="molecule type" value="Genomic_DNA"/>
</dbReference>